<sequence length="347" mass="40156">MDLDDILDRGLCECVVWVGNNGTDALDDLEACSWQPQNSIEKGNDSEKEKDKQTTSANEINEQENKREETKSDELSSTKKKASKGQEVDVIDEAVATVNASVNESRAHTIENGEDEMKEFFNTLLSSFDENTTDEQLEVNLRKMMGSFFNVESLKEPIQTIAEKVYYLIFFFFPSILFSPFFFLKEKKKKKKAQKEHFFFLTKNIWNKLQNGSKNVNMDEVMDLLTKTFSYGCLPNEVMDGMMPEELKQFANHMQQLEKDLETEEQEQRNSNNNNNNKNNNNDNNQTSKKKDDSTRPDNVNSEDYIKFLEQMMNGENGNTQQSDTSKLSPEELKRMRELMQSDCLLM</sequence>
<dbReference type="EMBL" id="ASPP01015575">
    <property type="protein sequence ID" value="ETO18057.1"/>
    <property type="molecule type" value="Genomic_DNA"/>
</dbReference>
<dbReference type="AlphaFoldDB" id="X6MX53"/>
<keyword evidence="4" id="KW-1185">Reference proteome</keyword>
<comment type="caution">
    <text evidence="3">The sequence shown here is derived from an EMBL/GenBank/DDBJ whole genome shotgun (WGS) entry which is preliminary data.</text>
</comment>
<name>X6MX53_RETFI</name>
<feature type="transmembrane region" description="Helical" evidence="2">
    <location>
        <begin position="165"/>
        <end position="184"/>
    </location>
</feature>
<feature type="compositionally biased region" description="Basic and acidic residues" evidence="1">
    <location>
        <begin position="42"/>
        <end position="53"/>
    </location>
</feature>
<protein>
    <submittedName>
        <fullName evidence="3">Uncharacterized protein</fullName>
    </submittedName>
</protein>
<evidence type="ECO:0000256" key="2">
    <source>
        <dbReference type="SAM" id="Phobius"/>
    </source>
</evidence>
<keyword evidence="2" id="KW-0472">Membrane</keyword>
<gene>
    <name evidence="3" type="ORF">RFI_19238</name>
</gene>
<evidence type="ECO:0000313" key="3">
    <source>
        <dbReference type="EMBL" id="ETO18057.1"/>
    </source>
</evidence>
<reference evidence="3 4" key="1">
    <citation type="journal article" date="2013" name="Curr. Biol.">
        <title>The Genome of the Foraminiferan Reticulomyxa filosa.</title>
        <authorList>
            <person name="Glockner G."/>
            <person name="Hulsmann N."/>
            <person name="Schleicher M."/>
            <person name="Noegel A.A."/>
            <person name="Eichinger L."/>
            <person name="Gallinger C."/>
            <person name="Pawlowski J."/>
            <person name="Sierra R."/>
            <person name="Euteneuer U."/>
            <person name="Pillet L."/>
            <person name="Moustafa A."/>
            <person name="Platzer M."/>
            <person name="Groth M."/>
            <person name="Szafranski K."/>
            <person name="Schliwa M."/>
        </authorList>
    </citation>
    <scope>NUCLEOTIDE SEQUENCE [LARGE SCALE GENOMIC DNA]</scope>
</reference>
<accession>X6MX53</accession>
<dbReference type="Proteomes" id="UP000023152">
    <property type="component" value="Unassembled WGS sequence"/>
</dbReference>
<dbReference type="InterPro" id="IPR038322">
    <property type="entry name" value="Pex19_C_sf"/>
</dbReference>
<proteinExistence type="predicted"/>
<feature type="region of interest" description="Disordered" evidence="1">
    <location>
        <begin position="259"/>
        <end position="300"/>
    </location>
</feature>
<dbReference type="Gene3D" id="1.20.120.900">
    <property type="entry name" value="Pex19, mPTS binding domain"/>
    <property type="match status" value="1"/>
</dbReference>
<keyword evidence="2" id="KW-0812">Transmembrane</keyword>
<feature type="region of interest" description="Disordered" evidence="1">
    <location>
        <begin position="37"/>
        <end position="86"/>
    </location>
</feature>
<keyword evidence="2" id="KW-1133">Transmembrane helix</keyword>
<evidence type="ECO:0000313" key="4">
    <source>
        <dbReference type="Proteomes" id="UP000023152"/>
    </source>
</evidence>
<evidence type="ECO:0000256" key="1">
    <source>
        <dbReference type="SAM" id="MobiDB-lite"/>
    </source>
</evidence>
<feature type="compositionally biased region" description="Low complexity" evidence="1">
    <location>
        <begin position="270"/>
        <end position="287"/>
    </location>
</feature>
<feature type="compositionally biased region" description="Basic and acidic residues" evidence="1">
    <location>
        <begin position="63"/>
        <end position="77"/>
    </location>
</feature>
<organism evidence="3 4">
    <name type="scientific">Reticulomyxa filosa</name>
    <dbReference type="NCBI Taxonomy" id="46433"/>
    <lineage>
        <taxon>Eukaryota</taxon>
        <taxon>Sar</taxon>
        <taxon>Rhizaria</taxon>
        <taxon>Retaria</taxon>
        <taxon>Foraminifera</taxon>
        <taxon>Monothalamids</taxon>
        <taxon>Reticulomyxidae</taxon>
        <taxon>Reticulomyxa</taxon>
    </lineage>
</organism>